<dbReference type="AlphaFoldDB" id="A0A061J2I1"/>
<dbReference type="Gene3D" id="3.40.50.300">
    <property type="entry name" value="P-loop containing nucleotide triphosphate hydrolases"/>
    <property type="match status" value="1"/>
</dbReference>
<dbReference type="EMBL" id="AUPL01002659">
    <property type="protein sequence ID" value="ESL09618.1"/>
    <property type="molecule type" value="Genomic_DNA"/>
</dbReference>
<dbReference type="InterPro" id="IPR028601">
    <property type="entry name" value="NUBP1/Nbp35"/>
</dbReference>
<dbReference type="GO" id="GO:0005829">
    <property type="term" value="C:cytosol"/>
    <property type="evidence" value="ECO:0007669"/>
    <property type="project" value="TreeGrafter"/>
</dbReference>
<feature type="binding site" evidence="8">
    <location>
        <position position="61"/>
    </location>
    <ligand>
        <name>[4Fe-4S] cluster</name>
        <dbReference type="ChEBI" id="CHEBI:49883"/>
        <label>1</label>
    </ligand>
</feature>
<keyword evidence="3 8" id="KW-0479">Metal-binding</keyword>
<evidence type="ECO:0000256" key="6">
    <source>
        <dbReference type="ARBA" id="ARBA00023004"/>
    </source>
</evidence>
<keyword evidence="6 8" id="KW-0408">Iron</keyword>
<dbReference type="VEuPathDB" id="TriTrypDB:TRSC58_02659"/>
<keyword evidence="1 8" id="KW-0004">4Fe-4S</keyword>
<dbReference type="HAMAP" id="MF_02040">
    <property type="entry name" value="Mrp_NBP35"/>
    <property type="match status" value="1"/>
</dbReference>
<sequence length="348" mass="37248">MIVIYACFCYFLIYPSIYIYSFLSVCAGQVAKTEQKMQARNAECIGPESPEAGIAASCQGCPNALICASMPKGPDPDIELIRQRLSGVKRKVMVISGKGGVGKSTLTKELAFALNHMGLSVGLLDLDICGPSLPRLMGVRGEDAHRSAAGIEPVLIDEAVSMMAMHYLLGDKNEAVLFRGPQKNGVIRMFLKDVIWGELDIMLIDTPPGTSDEHITTASLLQQSGGVTGAILITTPQLVAEADVKREVGFCQKAQLPLLGIVENMSGFICPNCKESSVIFPCINSQGAGKRLSEQFGIPLWGEVPLDPMLMKACEDGVALTEVVDSKSPTLEALQSVAAKLVASLEMR</sequence>
<dbReference type="GO" id="GO:0051539">
    <property type="term" value="F:4 iron, 4 sulfur cluster binding"/>
    <property type="evidence" value="ECO:0007669"/>
    <property type="project" value="UniProtKB-UniRule"/>
</dbReference>
<dbReference type="Pfam" id="PF10609">
    <property type="entry name" value="ParA"/>
    <property type="match status" value="1"/>
</dbReference>
<protein>
    <recommendedName>
        <fullName evidence="8">Cytosolic Fe-S cluster assembly factor NUBP1 homolog</fullName>
    </recommendedName>
</protein>
<comment type="caution">
    <text evidence="10">The sequence shown here is derived from an EMBL/GenBank/DDBJ whole genome shotgun (WGS) entry which is preliminary data.</text>
</comment>
<comment type="subunit">
    <text evidence="8">Heterotetramer of 2 NUBP1 and 2 NUBP2 chains.</text>
</comment>
<keyword evidence="5 8" id="KW-0067">ATP-binding</keyword>
<comment type="subcellular location">
    <subcellularLocation>
        <location evidence="8">Cytoplasm</location>
    </subcellularLocation>
</comment>
<dbReference type="HAMAP" id="MF_03038">
    <property type="entry name" value="NUBP1"/>
    <property type="match status" value="1"/>
</dbReference>
<dbReference type="GO" id="GO:0005524">
    <property type="term" value="F:ATP binding"/>
    <property type="evidence" value="ECO:0007669"/>
    <property type="project" value="UniProtKB-KW"/>
</dbReference>
<keyword evidence="2 8" id="KW-0963">Cytoplasm</keyword>
<evidence type="ECO:0000256" key="8">
    <source>
        <dbReference type="HAMAP-Rule" id="MF_03038"/>
    </source>
</evidence>
<dbReference type="SMART" id="SM00382">
    <property type="entry name" value="AAA"/>
    <property type="match status" value="1"/>
</dbReference>
<accession>A0A061J2I1</accession>
<dbReference type="OrthoDB" id="1741334at2759"/>
<comment type="cofactor">
    <cofactor evidence="8">
        <name>[4Fe-4S] cluster</name>
        <dbReference type="ChEBI" id="CHEBI:49883"/>
    </cofactor>
    <text evidence="8">Binds 4 [4Fe-4S] clusters per heterotetramer. Contains two stable clusters in the N-termini of NUBP1 and two labile, bridging clusters between subunits of the NUBP1-NUBP2 heterotetramer.</text>
</comment>
<keyword evidence="11" id="KW-1185">Reference proteome</keyword>
<gene>
    <name evidence="10" type="ORF">TRSC58_02659</name>
</gene>
<dbReference type="InterPro" id="IPR033756">
    <property type="entry name" value="YlxH/NBP35"/>
</dbReference>
<dbReference type="SUPFAM" id="SSF52540">
    <property type="entry name" value="P-loop containing nucleoside triphosphate hydrolases"/>
    <property type="match status" value="1"/>
</dbReference>
<evidence type="ECO:0000256" key="7">
    <source>
        <dbReference type="ARBA" id="ARBA00023014"/>
    </source>
</evidence>
<dbReference type="PANTHER" id="PTHR23264">
    <property type="entry name" value="NUCLEOTIDE-BINDING PROTEIN NBP35 YEAST -RELATED"/>
    <property type="match status" value="1"/>
</dbReference>
<dbReference type="CDD" id="cd02037">
    <property type="entry name" value="Mrp_NBP35"/>
    <property type="match status" value="1"/>
</dbReference>
<dbReference type="InterPro" id="IPR003593">
    <property type="entry name" value="AAA+_ATPase"/>
</dbReference>
<proteinExistence type="inferred from homology"/>
<feature type="domain" description="AAA+ ATPase" evidence="9">
    <location>
        <begin position="89"/>
        <end position="260"/>
    </location>
</feature>
<dbReference type="PANTHER" id="PTHR23264:SF34">
    <property type="entry name" value="CYTOSOLIC FE-S CLUSTER ASSEMBLY FACTOR NUBP1 HOMOLOG"/>
    <property type="match status" value="1"/>
</dbReference>
<dbReference type="InterPro" id="IPR027417">
    <property type="entry name" value="P-loop_NTPase"/>
</dbReference>
<dbReference type="InterPro" id="IPR019591">
    <property type="entry name" value="Mrp/NBP35_ATP-bd"/>
</dbReference>
<evidence type="ECO:0000259" key="9">
    <source>
        <dbReference type="SMART" id="SM00382"/>
    </source>
</evidence>
<feature type="binding site" evidence="8">
    <location>
        <position position="270"/>
    </location>
    <ligand>
        <name>[4Fe-4S] cluster</name>
        <dbReference type="ChEBI" id="CHEBI:49883"/>
        <label>2</label>
        <note>ligand shared with heterodimeric partner</note>
    </ligand>
</feature>
<feature type="binding site" evidence="8">
    <location>
        <position position="44"/>
    </location>
    <ligand>
        <name>[4Fe-4S] cluster</name>
        <dbReference type="ChEBI" id="CHEBI:49883"/>
        <label>1</label>
    </ligand>
</feature>
<feature type="binding site" evidence="8">
    <location>
        <position position="58"/>
    </location>
    <ligand>
        <name>[4Fe-4S] cluster</name>
        <dbReference type="ChEBI" id="CHEBI:49883"/>
        <label>1</label>
    </ligand>
</feature>
<reference evidence="10 11" key="1">
    <citation type="submission" date="2013-07" db="EMBL/GenBank/DDBJ databases">
        <authorList>
            <person name="Stoco P.H."/>
            <person name="Wagner G."/>
            <person name="Gerber A."/>
            <person name="Zaha A."/>
            <person name="Thompson C."/>
            <person name="Bartholomeu D.C."/>
            <person name="Luckemeyer D.D."/>
            <person name="Bahia D."/>
            <person name="Loreto E."/>
            <person name="Prestes E.B."/>
            <person name="Lima F.M."/>
            <person name="Rodrigues-Luiz G."/>
            <person name="Vallejo G.A."/>
            <person name="Filho J.F."/>
            <person name="Monteiro K.M."/>
            <person name="Tyler K.M."/>
            <person name="de Almeida L.G."/>
            <person name="Ortiz M.F."/>
            <person name="Siervo M.A."/>
            <person name="de Moraes M.H."/>
            <person name="Cunha O.L."/>
            <person name="Mendonca-Neto R."/>
            <person name="Silva R."/>
            <person name="Teixeira S.M."/>
            <person name="Murta S.M."/>
            <person name="Sincero T.C."/>
            <person name="Mendes T.A."/>
            <person name="Urmenyi T.P."/>
            <person name="Silva V.G."/>
            <person name="da Rocha W.D."/>
            <person name="Andersson B."/>
            <person name="Romanha A.J."/>
            <person name="Steindel M."/>
            <person name="de Vasconcelos A.T."/>
            <person name="Grisard E.C."/>
        </authorList>
    </citation>
    <scope>NUCLEOTIDE SEQUENCE [LARGE SCALE GENOMIC DNA]</scope>
    <source>
        <strain evidence="10 11">SC58</strain>
    </source>
</reference>
<dbReference type="GO" id="GO:0140663">
    <property type="term" value="F:ATP-dependent FeS chaperone activity"/>
    <property type="evidence" value="ECO:0007669"/>
    <property type="project" value="InterPro"/>
</dbReference>
<feature type="binding site" evidence="8">
    <location>
        <position position="67"/>
    </location>
    <ligand>
        <name>[4Fe-4S] cluster</name>
        <dbReference type="ChEBI" id="CHEBI:49883"/>
        <label>1</label>
    </ligand>
</feature>
<comment type="similarity">
    <text evidence="8">Belongs to the Mrp/NBP35 ATP-binding proteins family. NUBP1/NBP35 subfamily.</text>
</comment>
<dbReference type="Proteomes" id="UP000031737">
    <property type="component" value="Unassembled WGS sequence"/>
</dbReference>
<comment type="function">
    <text evidence="8">Component of the cytosolic iron-sulfur (Fe/S) protein assembly (CIA) machinery. Required for maturation of extramitochondrial Fe-S proteins. The NUBP1-NUBP2 heterotetramer forms a Fe-S scaffold complex, mediating the de novo assembly of an Fe-S cluster and its transfer to target apoproteins.</text>
</comment>
<keyword evidence="4 8" id="KW-0547">Nucleotide-binding</keyword>
<organism evidence="10 11">
    <name type="scientific">Trypanosoma rangeli SC58</name>
    <dbReference type="NCBI Taxonomy" id="429131"/>
    <lineage>
        <taxon>Eukaryota</taxon>
        <taxon>Discoba</taxon>
        <taxon>Euglenozoa</taxon>
        <taxon>Kinetoplastea</taxon>
        <taxon>Metakinetoplastina</taxon>
        <taxon>Trypanosomatida</taxon>
        <taxon>Trypanosomatidae</taxon>
        <taxon>Trypanosoma</taxon>
        <taxon>Herpetosoma</taxon>
    </lineage>
</organism>
<feature type="binding site" evidence="8">
    <location>
        <position position="273"/>
    </location>
    <ligand>
        <name>[4Fe-4S] cluster</name>
        <dbReference type="ChEBI" id="CHEBI:49883"/>
        <label>2</label>
        <note>ligand shared with heterodimeric partner</note>
    </ligand>
</feature>
<evidence type="ECO:0000256" key="2">
    <source>
        <dbReference type="ARBA" id="ARBA00022490"/>
    </source>
</evidence>
<feature type="binding site" evidence="8">
    <location>
        <begin position="97"/>
        <end position="104"/>
    </location>
    <ligand>
        <name>ATP</name>
        <dbReference type="ChEBI" id="CHEBI:30616"/>
    </ligand>
</feature>
<evidence type="ECO:0000313" key="11">
    <source>
        <dbReference type="Proteomes" id="UP000031737"/>
    </source>
</evidence>
<evidence type="ECO:0000313" key="10">
    <source>
        <dbReference type="EMBL" id="ESL09618.1"/>
    </source>
</evidence>
<evidence type="ECO:0000256" key="5">
    <source>
        <dbReference type="ARBA" id="ARBA00022840"/>
    </source>
</evidence>
<keyword evidence="7 8" id="KW-0411">Iron-sulfur</keyword>
<evidence type="ECO:0000256" key="4">
    <source>
        <dbReference type="ARBA" id="ARBA00022741"/>
    </source>
</evidence>
<dbReference type="GO" id="GO:0046872">
    <property type="term" value="F:metal ion binding"/>
    <property type="evidence" value="ECO:0007669"/>
    <property type="project" value="UniProtKB-KW"/>
</dbReference>
<evidence type="ECO:0000256" key="1">
    <source>
        <dbReference type="ARBA" id="ARBA00022485"/>
    </source>
</evidence>
<dbReference type="GO" id="GO:0016226">
    <property type="term" value="P:iron-sulfur cluster assembly"/>
    <property type="evidence" value="ECO:0007669"/>
    <property type="project" value="UniProtKB-UniRule"/>
</dbReference>
<name>A0A061J2I1_TRYRA</name>
<evidence type="ECO:0000256" key="3">
    <source>
        <dbReference type="ARBA" id="ARBA00022723"/>
    </source>
</evidence>